<evidence type="ECO:0000313" key="2">
    <source>
        <dbReference type="EMBL" id="KLU03181.1"/>
    </source>
</evidence>
<evidence type="ECO:0000256" key="1">
    <source>
        <dbReference type="SAM" id="MobiDB-lite"/>
    </source>
</evidence>
<feature type="region of interest" description="Disordered" evidence="1">
    <location>
        <begin position="11"/>
        <end position="34"/>
    </location>
</feature>
<organism evidence="2 3">
    <name type="scientific">Rhodopirellula islandica</name>
    <dbReference type="NCBI Taxonomy" id="595434"/>
    <lineage>
        <taxon>Bacteria</taxon>
        <taxon>Pseudomonadati</taxon>
        <taxon>Planctomycetota</taxon>
        <taxon>Planctomycetia</taxon>
        <taxon>Pirellulales</taxon>
        <taxon>Pirellulaceae</taxon>
        <taxon>Rhodopirellula</taxon>
    </lineage>
</organism>
<dbReference type="RefSeq" id="WP_160311464.1">
    <property type="nucleotide sequence ID" value="NZ_LECT01000040.1"/>
</dbReference>
<dbReference type="PATRIC" id="fig|595434.4.peg.4566"/>
<reference evidence="2" key="1">
    <citation type="submission" date="2015-05" db="EMBL/GenBank/DDBJ databases">
        <title>Permanent draft genome of Rhodopirellula islandicus K833.</title>
        <authorList>
            <person name="Kizina J."/>
            <person name="Richter M."/>
            <person name="Glockner F.O."/>
            <person name="Harder J."/>
        </authorList>
    </citation>
    <scope>NUCLEOTIDE SEQUENCE [LARGE SCALE GENOMIC DNA]</scope>
    <source>
        <strain evidence="2">K833</strain>
    </source>
</reference>
<proteinExistence type="predicted"/>
<keyword evidence="3" id="KW-1185">Reference proteome</keyword>
<gene>
    <name evidence="2" type="ORF">RISK_004810</name>
</gene>
<dbReference type="Proteomes" id="UP000036367">
    <property type="component" value="Unassembled WGS sequence"/>
</dbReference>
<dbReference type="EMBL" id="LECT01000040">
    <property type="protein sequence ID" value="KLU03181.1"/>
    <property type="molecule type" value="Genomic_DNA"/>
</dbReference>
<protein>
    <submittedName>
        <fullName evidence="2">Uncharacterized protein</fullName>
    </submittedName>
</protein>
<dbReference type="AlphaFoldDB" id="A0A0J1B9L7"/>
<evidence type="ECO:0000313" key="3">
    <source>
        <dbReference type="Proteomes" id="UP000036367"/>
    </source>
</evidence>
<feature type="compositionally biased region" description="Basic and acidic residues" evidence="1">
    <location>
        <begin position="12"/>
        <end position="22"/>
    </location>
</feature>
<comment type="caution">
    <text evidence="2">The sequence shown here is derived from an EMBL/GenBank/DDBJ whole genome shotgun (WGS) entry which is preliminary data.</text>
</comment>
<sequence>MRLCVLASLRQETSHRSARHDTQASQATEPSEFLANPATSVTIRILGESGYQ</sequence>
<accession>A0A0J1B9L7</accession>
<name>A0A0J1B9L7_RHOIS</name>